<gene>
    <name evidence="7" type="ORF">METZ01_LOCUS100508</name>
</gene>
<evidence type="ECO:0008006" key="8">
    <source>
        <dbReference type="Google" id="ProtNLM"/>
    </source>
</evidence>
<dbReference type="SUPFAM" id="SSF56801">
    <property type="entry name" value="Acetyl-CoA synthetase-like"/>
    <property type="match status" value="1"/>
</dbReference>
<evidence type="ECO:0000259" key="5">
    <source>
        <dbReference type="Pfam" id="PF00501"/>
    </source>
</evidence>
<dbReference type="PROSITE" id="PS00455">
    <property type="entry name" value="AMP_BINDING"/>
    <property type="match status" value="1"/>
</dbReference>
<dbReference type="CDD" id="cd12119">
    <property type="entry name" value="ttLC_FACS_AlkK_like"/>
    <property type="match status" value="1"/>
</dbReference>
<evidence type="ECO:0000256" key="1">
    <source>
        <dbReference type="ARBA" id="ARBA00006432"/>
    </source>
</evidence>
<dbReference type="PANTHER" id="PTHR43859">
    <property type="entry name" value="ACYL-ACTIVATING ENZYME"/>
    <property type="match status" value="1"/>
</dbReference>
<dbReference type="InterPro" id="IPR042099">
    <property type="entry name" value="ANL_N_sf"/>
</dbReference>
<dbReference type="InterPro" id="IPR020845">
    <property type="entry name" value="AMP-binding_CS"/>
</dbReference>
<organism evidence="7">
    <name type="scientific">marine metagenome</name>
    <dbReference type="NCBI Taxonomy" id="408172"/>
    <lineage>
        <taxon>unclassified sequences</taxon>
        <taxon>metagenomes</taxon>
        <taxon>ecological metagenomes</taxon>
    </lineage>
</organism>
<dbReference type="AlphaFoldDB" id="A0A381W574"/>
<keyword evidence="2" id="KW-0436">Ligase</keyword>
<sequence>MHGLMMERALTISSLIEHAAKFHKNTEIVSRTVEGPIHRYTYGEAYRRVNQLANVLTKLGVSEGDRVGTLAWNGYRHFELYFAVSGMGSICHTINPRLFPEQITYIINHANDKVIFCDLTFVPVLESLAEQLVDVNAIVIMTDMEHMPETQLSNIYCYEELMDSTTDEFEWPEIDELQASSLCYSSGTTGSPKGVLYSHRSTILHSFAVCSADGLAISGRDTVLPVVPMFHVNAWGMPYASAMAGAKLVFPGGAMDGKSLAELLIDEKVTFTGGVPTVWLMLLQHLKETGKTLPHLQRTVVGGSALPQSMIETFENDYDVACIHAWGMTEMSPLGTVGHMTHALLEDQDTDLMRYKVKQGRVLYGVDMKIVNDDGTPLPQDGKAFGELCVRGPWVTNGYFEDDATSASSFDNDNWFRTGDVATIDPHGYMEVVDRSKDVIKSGGEWISSIELENIAIGHAAVAEAAVIGIEHEKWGERPLLVCVKADDINASGEEILSIYEGKVAKWCIPNAVEFLDELPHTATGKLQKLTLREHFKGYRFAD</sequence>
<evidence type="ECO:0000259" key="6">
    <source>
        <dbReference type="Pfam" id="PF13193"/>
    </source>
</evidence>
<dbReference type="NCBIfam" id="NF004674">
    <property type="entry name" value="PRK06018.1"/>
    <property type="match status" value="1"/>
</dbReference>
<accession>A0A381W574</accession>
<dbReference type="GO" id="GO:0016874">
    <property type="term" value="F:ligase activity"/>
    <property type="evidence" value="ECO:0007669"/>
    <property type="project" value="UniProtKB-KW"/>
</dbReference>
<comment type="similarity">
    <text evidence="1">Belongs to the ATP-dependent AMP-binding enzyme family.</text>
</comment>
<name>A0A381W574_9ZZZZ</name>
<feature type="domain" description="AMP-dependent synthetase/ligase" evidence="5">
    <location>
        <begin position="17"/>
        <end position="400"/>
    </location>
</feature>
<protein>
    <recommendedName>
        <fullName evidence="8">AMP-dependent synthetase/ligase domain-containing protein</fullName>
    </recommendedName>
</protein>
<dbReference type="Gene3D" id="3.30.300.30">
    <property type="match status" value="1"/>
</dbReference>
<dbReference type="InterPro" id="IPR000873">
    <property type="entry name" value="AMP-dep_synth/lig_dom"/>
</dbReference>
<dbReference type="Pfam" id="PF13193">
    <property type="entry name" value="AMP-binding_C"/>
    <property type="match status" value="1"/>
</dbReference>
<dbReference type="NCBIfam" id="NF004837">
    <property type="entry name" value="PRK06187.1"/>
    <property type="match status" value="1"/>
</dbReference>
<feature type="domain" description="AMP-binding enzyme C-terminal" evidence="6">
    <location>
        <begin position="451"/>
        <end position="526"/>
    </location>
</feature>
<dbReference type="Gene3D" id="3.40.50.12780">
    <property type="entry name" value="N-terminal domain of ligase-like"/>
    <property type="match status" value="1"/>
</dbReference>
<reference evidence="7" key="1">
    <citation type="submission" date="2018-05" db="EMBL/GenBank/DDBJ databases">
        <authorList>
            <person name="Lanie J.A."/>
            <person name="Ng W.-L."/>
            <person name="Kazmierczak K.M."/>
            <person name="Andrzejewski T.M."/>
            <person name="Davidsen T.M."/>
            <person name="Wayne K.J."/>
            <person name="Tettelin H."/>
            <person name="Glass J.I."/>
            <person name="Rusch D."/>
            <person name="Podicherti R."/>
            <person name="Tsui H.-C.T."/>
            <person name="Winkler M.E."/>
        </authorList>
    </citation>
    <scope>NUCLEOTIDE SEQUENCE</scope>
</reference>
<keyword evidence="4" id="KW-0443">Lipid metabolism</keyword>
<dbReference type="InterPro" id="IPR045851">
    <property type="entry name" value="AMP-bd_C_sf"/>
</dbReference>
<evidence type="ECO:0000256" key="3">
    <source>
        <dbReference type="ARBA" id="ARBA00022832"/>
    </source>
</evidence>
<evidence type="ECO:0000256" key="4">
    <source>
        <dbReference type="ARBA" id="ARBA00023098"/>
    </source>
</evidence>
<dbReference type="GO" id="GO:0006631">
    <property type="term" value="P:fatty acid metabolic process"/>
    <property type="evidence" value="ECO:0007669"/>
    <property type="project" value="UniProtKB-KW"/>
</dbReference>
<dbReference type="Pfam" id="PF00501">
    <property type="entry name" value="AMP-binding"/>
    <property type="match status" value="1"/>
</dbReference>
<keyword evidence="3" id="KW-0276">Fatty acid metabolism</keyword>
<evidence type="ECO:0000313" key="7">
    <source>
        <dbReference type="EMBL" id="SVA47654.1"/>
    </source>
</evidence>
<dbReference type="FunFam" id="3.30.300.30:FF:000008">
    <property type="entry name" value="2,3-dihydroxybenzoate-AMP ligase"/>
    <property type="match status" value="1"/>
</dbReference>
<dbReference type="InterPro" id="IPR025110">
    <property type="entry name" value="AMP-bd_C"/>
</dbReference>
<proteinExistence type="inferred from homology"/>
<dbReference type="NCBIfam" id="NF005426">
    <property type="entry name" value="PRK07008.1"/>
    <property type="match status" value="1"/>
</dbReference>
<dbReference type="EMBL" id="UINC01010736">
    <property type="protein sequence ID" value="SVA47654.1"/>
    <property type="molecule type" value="Genomic_DNA"/>
</dbReference>
<dbReference type="PANTHER" id="PTHR43859:SF4">
    <property type="entry name" value="BUTANOATE--COA LIGASE AAE1-RELATED"/>
    <property type="match status" value="1"/>
</dbReference>
<evidence type="ECO:0000256" key="2">
    <source>
        <dbReference type="ARBA" id="ARBA00022598"/>
    </source>
</evidence>